<organism evidence="11">
    <name type="scientific">Medioppia subpectinata</name>
    <dbReference type="NCBI Taxonomy" id="1979941"/>
    <lineage>
        <taxon>Eukaryota</taxon>
        <taxon>Metazoa</taxon>
        <taxon>Ecdysozoa</taxon>
        <taxon>Arthropoda</taxon>
        <taxon>Chelicerata</taxon>
        <taxon>Arachnida</taxon>
        <taxon>Acari</taxon>
        <taxon>Acariformes</taxon>
        <taxon>Sarcoptiformes</taxon>
        <taxon>Oribatida</taxon>
        <taxon>Brachypylina</taxon>
        <taxon>Oppioidea</taxon>
        <taxon>Oppiidae</taxon>
        <taxon>Medioppia</taxon>
    </lineage>
</organism>
<dbReference type="InterPro" id="IPR045221">
    <property type="entry name" value="Sphingomyelin_synth-like"/>
</dbReference>
<dbReference type="OrthoDB" id="422827at2759"/>
<dbReference type="GO" id="GO:0047493">
    <property type="term" value="F:ceramide cholinephosphotransferase activity"/>
    <property type="evidence" value="ECO:0007669"/>
    <property type="project" value="TreeGrafter"/>
</dbReference>
<evidence type="ECO:0000256" key="1">
    <source>
        <dbReference type="ARBA" id="ARBA00004141"/>
    </source>
</evidence>
<name>A0A7R9PWH7_9ACAR</name>
<keyword evidence="7" id="KW-0443">Lipid metabolism</keyword>
<evidence type="ECO:0000256" key="5">
    <source>
        <dbReference type="ARBA" id="ARBA00022919"/>
    </source>
</evidence>
<comment type="subcellular location">
    <subcellularLocation>
        <location evidence="1">Membrane</location>
        <topology evidence="1">Multi-pass membrane protein</topology>
    </subcellularLocation>
</comment>
<evidence type="ECO:0000256" key="4">
    <source>
        <dbReference type="ARBA" id="ARBA00022692"/>
    </source>
</evidence>
<keyword evidence="8 9" id="KW-0472">Membrane</keyword>
<evidence type="ECO:0000313" key="12">
    <source>
        <dbReference type="Proteomes" id="UP000759131"/>
    </source>
</evidence>
<feature type="transmembrane region" description="Helical" evidence="9">
    <location>
        <begin position="76"/>
        <end position="95"/>
    </location>
</feature>
<evidence type="ECO:0000256" key="2">
    <source>
        <dbReference type="ARBA" id="ARBA00005441"/>
    </source>
</evidence>
<dbReference type="GO" id="GO:0000139">
    <property type="term" value="C:Golgi membrane"/>
    <property type="evidence" value="ECO:0007669"/>
    <property type="project" value="TreeGrafter"/>
</dbReference>
<keyword evidence="5" id="KW-0746">Sphingolipid metabolism</keyword>
<dbReference type="EMBL" id="CAJPIZ010001362">
    <property type="protein sequence ID" value="CAG2103356.1"/>
    <property type="molecule type" value="Genomic_DNA"/>
</dbReference>
<dbReference type="InterPro" id="IPR025749">
    <property type="entry name" value="Sphingomyelin_synth-like_dom"/>
</dbReference>
<evidence type="ECO:0000256" key="3">
    <source>
        <dbReference type="ARBA" id="ARBA00022679"/>
    </source>
</evidence>
<evidence type="ECO:0000259" key="10">
    <source>
        <dbReference type="Pfam" id="PF14360"/>
    </source>
</evidence>
<accession>A0A7R9PWH7</accession>
<feature type="transmembrane region" description="Helical" evidence="9">
    <location>
        <begin position="47"/>
        <end position="70"/>
    </location>
</feature>
<dbReference type="Proteomes" id="UP000759131">
    <property type="component" value="Unassembled WGS sequence"/>
</dbReference>
<dbReference type="Pfam" id="PF14360">
    <property type="entry name" value="PAP2_C"/>
    <property type="match status" value="1"/>
</dbReference>
<reference evidence="11" key="1">
    <citation type="submission" date="2020-11" db="EMBL/GenBank/DDBJ databases">
        <authorList>
            <person name="Tran Van P."/>
        </authorList>
    </citation>
    <scope>NUCLEOTIDE SEQUENCE</scope>
</reference>
<feature type="domain" description="Sphingomyelin synthase-like" evidence="10">
    <location>
        <begin position="16"/>
        <end position="94"/>
    </location>
</feature>
<dbReference type="AlphaFoldDB" id="A0A7R9PWH7"/>
<proteinExistence type="inferred from homology"/>
<keyword evidence="12" id="KW-1185">Reference proteome</keyword>
<evidence type="ECO:0000313" key="11">
    <source>
        <dbReference type="EMBL" id="CAD7622926.1"/>
    </source>
</evidence>
<keyword evidence="6 9" id="KW-1133">Transmembrane helix</keyword>
<dbReference type="EMBL" id="OC855937">
    <property type="protein sequence ID" value="CAD7622926.1"/>
    <property type="molecule type" value="Genomic_DNA"/>
</dbReference>
<dbReference type="PANTHER" id="PTHR21290:SF27">
    <property type="entry name" value="PHOSPHATIDYLCHOLINE:CERAMIDE CHOLINEPHOSPHOTRANSFERASE 1"/>
    <property type="match status" value="1"/>
</dbReference>
<dbReference type="GO" id="GO:0005886">
    <property type="term" value="C:plasma membrane"/>
    <property type="evidence" value="ECO:0007669"/>
    <property type="project" value="TreeGrafter"/>
</dbReference>
<dbReference type="GO" id="GO:0046513">
    <property type="term" value="P:ceramide biosynthetic process"/>
    <property type="evidence" value="ECO:0007669"/>
    <property type="project" value="TreeGrafter"/>
</dbReference>
<feature type="transmembrane region" description="Helical" evidence="9">
    <location>
        <begin position="19"/>
        <end position="35"/>
    </location>
</feature>
<dbReference type="GO" id="GO:0033188">
    <property type="term" value="F:sphingomyelin synthase activity"/>
    <property type="evidence" value="ECO:0007669"/>
    <property type="project" value="TreeGrafter"/>
</dbReference>
<gene>
    <name evidence="11" type="ORF">OSB1V03_LOCUS3387</name>
</gene>
<evidence type="ECO:0000256" key="8">
    <source>
        <dbReference type="ARBA" id="ARBA00023136"/>
    </source>
</evidence>
<sequence length="176" mass="20715">MSLGMGLSINGRHSFCGDYIYSGHTVILTLAYLMFREYAIPSRCRTYLWKFVNLLLIALTLTGVICILIARGHYLIDIVIAYFATTRIFWIYHTLANNSSLRFQPSTNYLSRVWWYQIFVFFETGHPTTDRLMAGDRTDNQFGQMIPRSFSWPLPWPRVFRRKRRSAQRLLQTQQA</sequence>
<evidence type="ECO:0000256" key="7">
    <source>
        <dbReference type="ARBA" id="ARBA00023098"/>
    </source>
</evidence>
<keyword evidence="3" id="KW-0808">Transferase</keyword>
<comment type="similarity">
    <text evidence="2">Belongs to the sphingomyelin synthase family.</text>
</comment>
<dbReference type="GO" id="GO:0006686">
    <property type="term" value="P:sphingomyelin biosynthetic process"/>
    <property type="evidence" value="ECO:0007669"/>
    <property type="project" value="TreeGrafter"/>
</dbReference>
<protein>
    <recommendedName>
        <fullName evidence="10">Sphingomyelin synthase-like domain-containing protein</fullName>
    </recommendedName>
</protein>
<keyword evidence="4 9" id="KW-0812">Transmembrane</keyword>
<evidence type="ECO:0000256" key="6">
    <source>
        <dbReference type="ARBA" id="ARBA00022989"/>
    </source>
</evidence>
<evidence type="ECO:0000256" key="9">
    <source>
        <dbReference type="SAM" id="Phobius"/>
    </source>
</evidence>
<dbReference type="GO" id="GO:0005789">
    <property type="term" value="C:endoplasmic reticulum membrane"/>
    <property type="evidence" value="ECO:0007669"/>
    <property type="project" value="TreeGrafter"/>
</dbReference>
<dbReference type="PANTHER" id="PTHR21290">
    <property type="entry name" value="SPHINGOMYELIN SYNTHETASE"/>
    <property type="match status" value="1"/>
</dbReference>